<keyword evidence="3" id="KW-0238">DNA-binding</keyword>
<keyword evidence="4" id="KW-0804">Transcription</keyword>
<evidence type="ECO:0000256" key="3">
    <source>
        <dbReference type="ARBA" id="ARBA00023125"/>
    </source>
</evidence>
<dbReference type="GO" id="GO:0006352">
    <property type="term" value="P:DNA-templated transcription initiation"/>
    <property type="evidence" value="ECO:0007669"/>
    <property type="project" value="InterPro"/>
</dbReference>
<gene>
    <name evidence="6" type="ORF">CYJ34_05810</name>
    <name evidence="7" type="ORF">NCTC9810_00039</name>
</gene>
<dbReference type="GO" id="GO:0016987">
    <property type="term" value="F:sigma factor activity"/>
    <property type="evidence" value="ECO:0007669"/>
    <property type="project" value="UniProtKB-KW"/>
</dbReference>
<name>A0A2I1M9A0_9FIRM</name>
<keyword evidence="2" id="KW-0731">Sigma factor</keyword>
<dbReference type="RefSeq" id="WP_101540373.1">
    <property type="nucleotide sequence ID" value="NZ_JBHWQV010000015.1"/>
</dbReference>
<keyword evidence="8" id="KW-1185">Reference proteome</keyword>
<dbReference type="AlphaFoldDB" id="A0A2I1M9A0"/>
<protein>
    <submittedName>
        <fullName evidence="6 7">RNA polymerase sigma factor</fullName>
    </submittedName>
</protein>
<evidence type="ECO:0000313" key="9">
    <source>
        <dbReference type="Proteomes" id="UP000255124"/>
    </source>
</evidence>
<dbReference type="PANTHER" id="PTHR30385">
    <property type="entry name" value="SIGMA FACTOR F FLAGELLAR"/>
    <property type="match status" value="1"/>
</dbReference>
<sequence length="169" mass="19622">MKINIENSKQIMDAYMPLIIANARNFSAFEYEEAVDQSKMILLDAILEYEKEKGSFGNFLKQKLYFYFLDECKKGNIKSLDELDNDGISLINSIRDDYDLEKDLENKQKYKNLYKAINTLPADLKSIIVGKYFLDMTNDDLAKKMNLTYKTIANKSSIALKLLRKTLEI</sequence>
<dbReference type="NCBIfam" id="TIGR02937">
    <property type="entry name" value="sigma70-ECF"/>
    <property type="match status" value="1"/>
</dbReference>
<evidence type="ECO:0000313" key="6">
    <source>
        <dbReference type="EMBL" id="PKZ16712.1"/>
    </source>
</evidence>
<dbReference type="InterPro" id="IPR013249">
    <property type="entry name" value="RNA_pol_sigma70_r4_t2"/>
</dbReference>
<dbReference type="SUPFAM" id="SSF88659">
    <property type="entry name" value="Sigma3 and sigma4 domains of RNA polymerase sigma factors"/>
    <property type="match status" value="1"/>
</dbReference>
<evidence type="ECO:0000313" key="7">
    <source>
        <dbReference type="EMBL" id="SUU91744.1"/>
    </source>
</evidence>
<accession>A0A2I1M9A0</accession>
<dbReference type="EMBL" id="UFTA01000002">
    <property type="protein sequence ID" value="SUU91744.1"/>
    <property type="molecule type" value="Genomic_DNA"/>
</dbReference>
<proteinExistence type="predicted"/>
<dbReference type="Proteomes" id="UP000255124">
    <property type="component" value="Unassembled WGS sequence"/>
</dbReference>
<evidence type="ECO:0000256" key="1">
    <source>
        <dbReference type="ARBA" id="ARBA00023015"/>
    </source>
</evidence>
<evidence type="ECO:0000256" key="4">
    <source>
        <dbReference type="ARBA" id="ARBA00023163"/>
    </source>
</evidence>
<dbReference type="GO" id="GO:0003677">
    <property type="term" value="F:DNA binding"/>
    <property type="evidence" value="ECO:0007669"/>
    <property type="project" value="UniProtKB-KW"/>
</dbReference>
<dbReference type="Pfam" id="PF08281">
    <property type="entry name" value="Sigma70_r4_2"/>
    <property type="match status" value="1"/>
</dbReference>
<keyword evidence="1" id="KW-0805">Transcription regulation</keyword>
<dbReference type="InterPro" id="IPR014284">
    <property type="entry name" value="RNA_pol_sigma-70_dom"/>
</dbReference>
<feature type="domain" description="RNA polymerase sigma factor 70 region 4 type 2" evidence="5">
    <location>
        <begin position="112"/>
        <end position="155"/>
    </location>
</feature>
<evidence type="ECO:0000313" key="8">
    <source>
        <dbReference type="Proteomes" id="UP000234335"/>
    </source>
</evidence>
<dbReference type="Proteomes" id="UP000234335">
    <property type="component" value="Unassembled WGS sequence"/>
</dbReference>
<reference evidence="7 9" key="2">
    <citation type="submission" date="2018-06" db="EMBL/GenBank/DDBJ databases">
        <authorList>
            <consortium name="Pathogen Informatics"/>
            <person name="Doyle S."/>
        </authorList>
    </citation>
    <scope>NUCLEOTIDE SEQUENCE [LARGE SCALE GENOMIC DNA]</scope>
    <source>
        <strain evidence="7 9">NCTC9810</strain>
    </source>
</reference>
<organism evidence="6 8">
    <name type="scientific">Anaerococcus octavius</name>
    <dbReference type="NCBI Taxonomy" id="54007"/>
    <lineage>
        <taxon>Bacteria</taxon>
        <taxon>Bacillati</taxon>
        <taxon>Bacillota</taxon>
        <taxon>Tissierellia</taxon>
        <taxon>Tissierellales</taxon>
        <taxon>Peptoniphilaceae</taxon>
        <taxon>Anaerococcus</taxon>
    </lineage>
</organism>
<dbReference type="Gene3D" id="1.20.140.160">
    <property type="match status" value="1"/>
</dbReference>
<evidence type="ECO:0000256" key="2">
    <source>
        <dbReference type="ARBA" id="ARBA00023082"/>
    </source>
</evidence>
<dbReference type="OrthoDB" id="1707347at2"/>
<evidence type="ECO:0000259" key="5">
    <source>
        <dbReference type="Pfam" id="PF08281"/>
    </source>
</evidence>
<reference evidence="6 8" key="1">
    <citation type="submission" date="2017-12" db="EMBL/GenBank/DDBJ databases">
        <title>Phylogenetic diversity of female urinary microbiome.</title>
        <authorList>
            <person name="Thomas-White K."/>
            <person name="Wolfe A.J."/>
        </authorList>
    </citation>
    <scope>NUCLEOTIDE SEQUENCE [LARGE SCALE GENOMIC DNA]</scope>
    <source>
        <strain evidence="6 8">UMB0119</strain>
    </source>
</reference>
<dbReference type="EMBL" id="PKGS01000003">
    <property type="protein sequence ID" value="PKZ16712.1"/>
    <property type="molecule type" value="Genomic_DNA"/>
</dbReference>
<dbReference type="InterPro" id="IPR013324">
    <property type="entry name" value="RNA_pol_sigma_r3/r4-like"/>
</dbReference>